<dbReference type="InterPro" id="IPR017853">
    <property type="entry name" value="GH"/>
</dbReference>
<dbReference type="Gene3D" id="3.20.20.80">
    <property type="entry name" value="Glycosidases"/>
    <property type="match status" value="1"/>
</dbReference>
<dbReference type="SUPFAM" id="SSF51445">
    <property type="entry name" value="(Trans)glycosidases"/>
    <property type="match status" value="1"/>
</dbReference>
<evidence type="ECO:0000313" key="5">
    <source>
        <dbReference type="EMBL" id="MCV3272739.1"/>
    </source>
</evidence>
<accession>A0ABT3BH76</accession>
<keyword evidence="3" id="KW-0624">Polysaccharide degradation</keyword>
<organism evidence="5 6">
    <name type="scientific">Roseobacter sinensis</name>
    <dbReference type="NCBI Taxonomy" id="2931391"/>
    <lineage>
        <taxon>Bacteria</taxon>
        <taxon>Pseudomonadati</taxon>
        <taxon>Pseudomonadota</taxon>
        <taxon>Alphaproteobacteria</taxon>
        <taxon>Rhodobacterales</taxon>
        <taxon>Roseobacteraceae</taxon>
        <taxon>Roseobacter</taxon>
    </lineage>
</organism>
<sequence>MAKNVTTLVSENGFKFSHLYPDASDVFDVEGRLRDPEWTEVDSAIAFANRRPDRPLSQHVHAFYWSDHPWPAELSSSSAHIRRLAASYATRMEGATSCDVLNEIFLKTDAPHQPWSAAAQGNTNFFQSAVLEPLLRPEIPKDRTGSRLGFLRQVVRIFREELNRRGLGHIELLLNEDQLSWVGPKAQAKRDAVRGFLKHLIDHDTALDGLGIQGHLVAKDPPDIHSTMELIEWLNGKTMTVHLSELDVTKKTNPEFSDDAHAAMVGDFVHAVLQQPNLRRLGFWGLFDAEHFSRKKKKIGERYVEHALYDPQSSPTLFDDDGHPKPVFNRILKELRAVAEP</sequence>
<evidence type="ECO:0000256" key="1">
    <source>
        <dbReference type="ARBA" id="ARBA00022801"/>
    </source>
</evidence>
<keyword evidence="1" id="KW-0378">Hydrolase</keyword>
<evidence type="ECO:0000313" key="6">
    <source>
        <dbReference type="Proteomes" id="UP001208690"/>
    </source>
</evidence>
<evidence type="ECO:0000256" key="3">
    <source>
        <dbReference type="ARBA" id="ARBA00023326"/>
    </source>
</evidence>
<evidence type="ECO:0000256" key="2">
    <source>
        <dbReference type="ARBA" id="ARBA00023277"/>
    </source>
</evidence>
<keyword evidence="2" id="KW-0119">Carbohydrate metabolism</keyword>
<name>A0ABT3BH76_9RHOB</name>
<dbReference type="EMBL" id="JALIEB010000010">
    <property type="protein sequence ID" value="MCV3272739.1"/>
    <property type="molecule type" value="Genomic_DNA"/>
</dbReference>
<feature type="domain" description="GH10" evidence="4">
    <location>
        <begin position="14"/>
        <end position="335"/>
    </location>
</feature>
<gene>
    <name evidence="5" type="ORF">MUB52_15000</name>
</gene>
<keyword evidence="6" id="KW-1185">Reference proteome</keyword>
<proteinExistence type="predicted"/>
<dbReference type="InterPro" id="IPR001000">
    <property type="entry name" value="GH10_dom"/>
</dbReference>
<protein>
    <submittedName>
        <fullName evidence="5">Endo-1,4-beta-xylanase</fullName>
    </submittedName>
</protein>
<comment type="caution">
    <text evidence="5">The sequence shown here is derived from an EMBL/GenBank/DDBJ whole genome shotgun (WGS) entry which is preliminary data.</text>
</comment>
<dbReference type="SMART" id="SM00633">
    <property type="entry name" value="Glyco_10"/>
    <property type="match status" value="1"/>
</dbReference>
<reference evidence="5 6" key="1">
    <citation type="submission" date="2022-04" db="EMBL/GenBank/DDBJ databases">
        <title>Roseobacter sp. WL0113 is a bacterium isolated from neritic sediment.</title>
        <authorList>
            <person name="Wang L."/>
            <person name="He W."/>
            <person name="Zhang D.-F."/>
        </authorList>
    </citation>
    <scope>NUCLEOTIDE SEQUENCE [LARGE SCALE GENOMIC DNA]</scope>
    <source>
        <strain evidence="5 6">WL0113</strain>
    </source>
</reference>
<dbReference type="Pfam" id="PF00331">
    <property type="entry name" value="Glyco_hydro_10"/>
    <property type="match status" value="1"/>
</dbReference>
<dbReference type="Proteomes" id="UP001208690">
    <property type="component" value="Unassembled WGS sequence"/>
</dbReference>
<evidence type="ECO:0000259" key="4">
    <source>
        <dbReference type="SMART" id="SM00633"/>
    </source>
</evidence>